<protein>
    <submittedName>
        <fullName evidence="2">BZIP domain-containing protein</fullName>
    </submittedName>
</protein>
<dbReference type="EMBL" id="JARVKF010000113">
    <property type="protein sequence ID" value="KAK9422404.1"/>
    <property type="molecule type" value="Genomic_DNA"/>
</dbReference>
<feature type="region of interest" description="Disordered" evidence="1">
    <location>
        <begin position="164"/>
        <end position="183"/>
    </location>
</feature>
<feature type="compositionally biased region" description="Acidic residues" evidence="1">
    <location>
        <begin position="311"/>
        <end position="325"/>
    </location>
</feature>
<dbReference type="PANTHER" id="PTHR42070">
    <property type="entry name" value="FILAMENT ASSOCIATED PROTEIN, PUTATIVE (AFU_ORTHOLOGUE AFUA_8G06630)-RELATED"/>
    <property type="match status" value="1"/>
</dbReference>
<dbReference type="PANTHER" id="PTHR42070:SF1">
    <property type="entry name" value="FILAMENT ASSOCIATED PROTEIN, PUTATIVE (AFU_ORTHOLOGUE AFUA_8G06630)-RELATED"/>
    <property type="match status" value="1"/>
</dbReference>
<gene>
    <name evidence="2" type="ORF">SUNI508_04760</name>
</gene>
<feature type="compositionally biased region" description="Polar residues" evidence="1">
    <location>
        <begin position="329"/>
        <end position="342"/>
    </location>
</feature>
<name>A0ABR2V683_9PEZI</name>
<accession>A0ABR2V683</accession>
<evidence type="ECO:0000313" key="3">
    <source>
        <dbReference type="Proteomes" id="UP001408356"/>
    </source>
</evidence>
<feature type="region of interest" description="Disordered" evidence="1">
    <location>
        <begin position="210"/>
        <end position="231"/>
    </location>
</feature>
<dbReference type="CDD" id="cd14688">
    <property type="entry name" value="bZIP_YAP"/>
    <property type="match status" value="1"/>
</dbReference>
<organism evidence="2 3">
    <name type="scientific">Seiridium unicorne</name>
    <dbReference type="NCBI Taxonomy" id="138068"/>
    <lineage>
        <taxon>Eukaryota</taxon>
        <taxon>Fungi</taxon>
        <taxon>Dikarya</taxon>
        <taxon>Ascomycota</taxon>
        <taxon>Pezizomycotina</taxon>
        <taxon>Sordariomycetes</taxon>
        <taxon>Xylariomycetidae</taxon>
        <taxon>Amphisphaeriales</taxon>
        <taxon>Sporocadaceae</taxon>
        <taxon>Seiridium</taxon>
    </lineage>
</organism>
<feature type="region of interest" description="Disordered" evidence="1">
    <location>
        <begin position="1"/>
        <end position="29"/>
    </location>
</feature>
<sequence length="342" mass="37414">MSMSSDKAALDKANLTRIRDNQRRSRARRKEYVQELEQRLRVYEQQGVEASTEIQQAARRVVEENKKLRALLNEHGIGDSSIDAFLQSPGATVGSGPQTSAHAQESAAQVLDRLLATSYPPDLDSDVATLLPSSEFDRESRRDSIAFSTSSVDTSVNRPPLNLATRETRHSGPTHTYGSLDMSDDAQAYGQDLSTFASGSGQSYDVGRVPPGSTSHRPSLHRSKQPISDPTGMWTDAPQISPISALPLQANPLAQSHMYLGHPIQFAQHQAPTFSTHWPSHIGSGPSTGSSGMLSDGYTPLMPNDPMQSEDYGDQMEEDTQEFDETTFHGSSGHFSSRNMRP</sequence>
<reference evidence="2 3" key="1">
    <citation type="journal article" date="2024" name="J. Plant Pathol.">
        <title>Sequence and assembly of the genome of Seiridium unicorne, isolate CBS 538.82, causal agent of cypress canker disease.</title>
        <authorList>
            <person name="Scali E."/>
            <person name="Rocca G.D."/>
            <person name="Danti R."/>
            <person name="Garbelotto M."/>
            <person name="Barberini S."/>
            <person name="Baroncelli R."/>
            <person name="Emiliani G."/>
        </authorList>
    </citation>
    <scope>NUCLEOTIDE SEQUENCE [LARGE SCALE GENOMIC DNA]</scope>
    <source>
        <strain evidence="2 3">BM-138-508</strain>
    </source>
</reference>
<comment type="caution">
    <text evidence="2">The sequence shown here is derived from an EMBL/GenBank/DDBJ whole genome shotgun (WGS) entry which is preliminary data.</text>
</comment>
<keyword evidence="3" id="KW-1185">Reference proteome</keyword>
<feature type="region of interest" description="Disordered" evidence="1">
    <location>
        <begin position="284"/>
        <end position="342"/>
    </location>
</feature>
<evidence type="ECO:0000256" key="1">
    <source>
        <dbReference type="SAM" id="MobiDB-lite"/>
    </source>
</evidence>
<proteinExistence type="predicted"/>
<evidence type="ECO:0000313" key="2">
    <source>
        <dbReference type="EMBL" id="KAK9422404.1"/>
    </source>
</evidence>
<dbReference type="Proteomes" id="UP001408356">
    <property type="component" value="Unassembled WGS sequence"/>
</dbReference>